<evidence type="ECO:0000313" key="2">
    <source>
        <dbReference type="EMBL" id="OUP61722.1"/>
    </source>
</evidence>
<dbReference type="AlphaFoldDB" id="A0A1Y4M4U3"/>
<proteinExistence type="predicted"/>
<gene>
    <name evidence="2" type="ORF">B5F14_01830</name>
</gene>
<dbReference type="GO" id="GO:0006310">
    <property type="term" value="P:DNA recombination"/>
    <property type="evidence" value="ECO:0007669"/>
    <property type="project" value="InterPro"/>
</dbReference>
<dbReference type="InterPro" id="IPR010183">
    <property type="entry name" value="Phage_lambda_Bet"/>
</dbReference>
<feature type="region of interest" description="Disordered" evidence="1">
    <location>
        <begin position="207"/>
        <end position="243"/>
    </location>
</feature>
<organism evidence="2 3">
    <name type="scientific">Faecalitalea cylindroides</name>
    <dbReference type="NCBI Taxonomy" id="39483"/>
    <lineage>
        <taxon>Bacteria</taxon>
        <taxon>Bacillati</taxon>
        <taxon>Bacillota</taxon>
        <taxon>Erysipelotrichia</taxon>
        <taxon>Erysipelotrichales</taxon>
        <taxon>Erysipelotrichaceae</taxon>
        <taxon>Faecalitalea</taxon>
    </lineage>
</organism>
<dbReference type="InterPro" id="IPR018330">
    <property type="entry name" value="RecT_fam"/>
</dbReference>
<reference evidence="3" key="1">
    <citation type="submission" date="2017-04" db="EMBL/GenBank/DDBJ databases">
        <title>Function of individual gut microbiota members based on whole genome sequencing of pure cultures obtained from chicken caecum.</title>
        <authorList>
            <person name="Medvecky M."/>
            <person name="Cejkova D."/>
            <person name="Polansky O."/>
            <person name="Karasova D."/>
            <person name="Kubasova T."/>
            <person name="Cizek A."/>
            <person name="Rychlik I."/>
        </authorList>
    </citation>
    <scope>NUCLEOTIDE SEQUENCE [LARGE SCALE GENOMIC DNA]</scope>
    <source>
        <strain evidence="3">An178</strain>
    </source>
</reference>
<evidence type="ECO:0000256" key="1">
    <source>
        <dbReference type="SAM" id="MobiDB-lite"/>
    </source>
</evidence>
<accession>A0A1Y4M4U3</accession>
<sequence>MQVKNNLANRPTESVTEFQVGNDKVTLSPSIVRNYLTNGNGTVTDQEVNYFVHLCRGQGLNPFLKEIYLIKFGQQPATFVVSKEAFLKRAEANSQYDGAESGIIVMNGNGEIIERKGGFFLKGSEQVVGGWAKVYRKDRKYPCEVQVSFDEYAGRKSDGQLNNQWATKPATMIKKVALVQALRESFPNDLNNLYTAEEQGDMEIPYVDSRPIEQPKYNQQDIPEPQFEPDRQAEPVMNNESLV</sequence>
<comment type="caution">
    <text evidence="2">The sequence shown here is derived from an EMBL/GenBank/DDBJ whole genome shotgun (WGS) entry which is preliminary data.</text>
</comment>
<dbReference type="NCBIfam" id="TIGR01913">
    <property type="entry name" value="bet_lambda"/>
    <property type="match status" value="1"/>
</dbReference>
<dbReference type="Proteomes" id="UP000195447">
    <property type="component" value="Unassembled WGS sequence"/>
</dbReference>
<name>A0A1Y4M4U3_9FIRM</name>
<evidence type="ECO:0000313" key="3">
    <source>
        <dbReference type="Proteomes" id="UP000195447"/>
    </source>
</evidence>
<dbReference type="Pfam" id="PF03837">
    <property type="entry name" value="RecT"/>
    <property type="match status" value="1"/>
</dbReference>
<dbReference type="GO" id="GO:0003677">
    <property type="term" value="F:DNA binding"/>
    <property type="evidence" value="ECO:0007669"/>
    <property type="project" value="InterPro"/>
</dbReference>
<protein>
    <submittedName>
        <fullName evidence="2">Phage recombination protein Bet</fullName>
    </submittedName>
</protein>
<dbReference type="RefSeq" id="WP_087158164.1">
    <property type="nucleotide sequence ID" value="NZ_NFKM01000002.1"/>
</dbReference>
<dbReference type="EMBL" id="NFKM01000002">
    <property type="protein sequence ID" value="OUP61722.1"/>
    <property type="molecule type" value="Genomic_DNA"/>
</dbReference>
<keyword evidence="3" id="KW-1185">Reference proteome</keyword>